<dbReference type="GO" id="GO:0016874">
    <property type="term" value="F:ligase activity"/>
    <property type="evidence" value="ECO:0007669"/>
    <property type="project" value="UniProtKB-KW"/>
</dbReference>
<name>A0ABN2NHG1_9MICO</name>
<keyword evidence="3" id="KW-0436">Ligase</keyword>
<evidence type="ECO:0000256" key="1">
    <source>
        <dbReference type="SAM" id="MobiDB-lite"/>
    </source>
</evidence>
<organism evidence="3 4">
    <name type="scientific">Myceligenerans crystallogenes</name>
    <dbReference type="NCBI Taxonomy" id="316335"/>
    <lineage>
        <taxon>Bacteria</taxon>
        <taxon>Bacillati</taxon>
        <taxon>Actinomycetota</taxon>
        <taxon>Actinomycetes</taxon>
        <taxon>Micrococcales</taxon>
        <taxon>Promicromonosporaceae</taxon>
        <taxon>Myceligenerans</taxon>
    </lineage>
</organism>
<evidence type="ECO:0000313" key="4">
    <source>
        <dbReference type="Proteomes" id="UP001501094"/>
    </source>
</evidence>
<proteinExistence type="predicted"/>
<dbReference type="NCBIfam" id="TIGR02306">
    <property type="entry name" value="RNA_lig_DRB0094"/>
    <property type="match status" value="1"/>
</dbReference>
<reference evidence="3 4" key="1">
    <citation type="journal article" date="2019" name="Int. J. Syst. Evol. Microbiol.">
        <title>The Global Catalogue of Microorganisms (GCM) 10K type strain sequencing project: providing services to taxonomists for standard genome sequencing and annotation.</title>
        <authorList>
            <consortium name="The Broad Institute Genomics Platform"/>
            <consortium name="The Broad Institute Genome Sequencing Center for Infectious Disease"/>
            <person name="Wu L."/>
            <person name="Ma J."/>
        </authorList>
    </citation>
    <scope>NUCLEOTIDE SEQUENCE [LARGE SCALE GENOMIC DNA]</scope>
    <source>
        <strain evidence="3 4">JCM 14326</strain>
    </source>
</reference>
<dbReference type="Pfam" id="PF21189">
    <property type="entry name" value="PHA02142"/>
    <property type="match status" value="1"/>
</dbReference>
<dbReference type="Proteomes" id="UP001501094">
    <property type="component" value="Unassembled WGS sequence"/>
</dbReference>
<feature type="compositionally biased region" description="Pro residues" evidence="1">
    <location>
        <begin position="1"/>
        <end position="12"/>
    </location>
</feature>
<keyword evidence="4" id="KW-1185">Reference proteome</keyword>
<dbReference type="EMBL" id="BAAANL010000006">
    <property type="protein sequence ID" value="GAA1869485.1"/>
    <property type="molecule type" value="Genomic_DNA"/>
</dbReference>
<sequence length="373" mass="39762">MLTPQTPAPEILPPGSAAPGAVPPGPTGGRALATVETVAGITPVPGADAIERARVRGWDVVVRAGELAAGDLCLYLEADSFLDVADPRFEFLAARGLRTRGDGVRGHVLTTGRLHGRYSQGLALPVGLFPEAEGLAPGTDVTRRLGVVAWEPPLPAALAGEVLGPRPPWIPVTGVARLQNVPEILGARDLGWIATEKIDGASSTFYVDGVQDTAGVCGRNGDLVESEENILWQMARGHWLLERIAQEWPGRRVALHGEVFGEGIRANPLRVLGRHLALFGVHVDGADLPRARWPRWVLELSVPVRDDLTFPESVEQSLAEADHLGSAIGICRPAEGVVWRAADAAARVRLPGGAERRAAFTVVSNGYLLRHDR</sequence>
<dbReference type="Pfam" id="PF09414">
    <property type="entry name" value="RNA_ligase"/>
    <property type="match status" value="1"/>
</dbReference>
<feature type="region of interest" description="Disordered" evidence="1">
    <location>
        <begin position="1"/>
        <end position="29"/>
    </location>
</feature>
<dbReference type="InterPro" id="IPR012646">
    <property type="entry name" value="RNA_ligase_DRB0094"/>
</dbReference>
<evidence type="ECO:0000313" key="3">
    <source>
        <dbReference type="EMBL" id="GAA1869485.1"/>
    </source>
</evidence>
<accession>A0ABN2NHG1</accession>
<dbReference type="SUPFAM" id="SSF56091">
    <property type="entry name" value="DNA ligase/mRNA capping enzyme, catalytic domain"/>
    <property type="match status" value="1"/>
</dbReference>
<dbReference type="RefSeq" id="WP_344104449.1">
    <property type="nucleotide sequence ID" value="NZ_BAAANL010000006.1"/>
</dbReference>
<protein>
    <submittedName>
        <fullName evidence="3">RNA ligase (ATP)</fullName>
    </submittedName>
</protein>
<evidence type="ECO:0000259" key="2">
    <source>
        <dbReference type="Pfam" id="PF09414"/>
    </source>
</evidence>
<gene>
    <name evidence="3" type="ORF">GCM10009751_30370</name>
</gene>
<comment type="caution">
    <text evidence="3">The sequence shown here is derived from an EMBL/GenBank/DDBJ whole genome shotgun (WGS) entry which is preliminary data.</text>
</comment>
<feature type="domain" description="RNA ligase" evidence="2">
    <location>
        <begin position="192"/>
        <end position="344"/>
    </location>
</feature>
<dbReference type="InterPro" id="IPR021122">
    <property type="entry name" value="RNA_ligase_dom_REL/Rnl2"/>
</dbReference>